<evidence type="ECO:0000313" key="1">
    <source>
        <dbReference type="EMBL" id="QBK85573.1"/>
    </source>
</evidence>
<dbReference type="InterPro" id="IPR035901">
    <property type="entry name" value="GIY-YIG_endonuc_sf"/>
</dbReference>
<accession>A0A481YQQ4</accession>
<dbReference type="SUPFAM" id="SSF82771">
    <property type="entry name" value="GIY-YIG endonuclease"/>
    <property type="match status" value="1"/>
</dbReference>
<dbReference type="EMBL" id="MK500327">
    <property type="protein sequence ID" value="QBK85573.1"/>
    <property type="molecule type" value="Genomic_DNA"/>
</dbReference>
<proteinExistence type="predicted"/>
<gene>
    <name evidence="1" type="ORF">LCMAC101_01680</name>
</gene>
<name>A0A481YQQ4_9VIRU</name>
<protein>
    <submittedName>
        <fullName evidence="1">Uncharacterized protein</fullName>
    </submittedName>
</protein>
<reference evidence="1" key="1">
    <citation type="journal article" date="2019" name="MBio">
        <title>Virus Genomes from Deep Sea Sediments Expand the Ocean Megavirome and Support Independent Origins of Viral Gigantism.</title>
        <authorList>
            <person name="Backstrom D."/>
            <person name="Yutin N."/>
            <person name="Jorgensen S.L."/>
            <person name="Dharamshi J."/>
            <person name="Homa F."/>
            <person name="Zaremba-Niedwiedzka K."/>
            <person name="Spang A."/>
            <person name="Wolf Y.I."/>
            <person name="Koonin E.V."/>
            <person name="Ettema T.J."/>
        </authorList>
    </citation>
    <scope>NUCLEOTIDE SEQUENCE</scope>
</reference>
<sequence length="323" mass="37694">MAHKRIPITDVYGIIYGMKCETTEKMYVGQTLSHTYMAFRDKWWRYGLKGRRKSHVNFSTLKKNLLGDAIEKYGEEDFFIFQIDTCPGNRINEIDRMETEAIKLYDTLAPKGYNTRLHDRQMSGGRKQLYSYYNLQEIEYYKKKTGGALPITLKTLSLAEKLEYLKASTVLEAKVTFIAANNQSRVYVKVKDHETVRVNITREHEIDSINEAIDFAGELVQSPILSREVRCIFENKEIYKYQDKLDKFKDLSIRLVTGSLCSYQDKSVYSVYVYSVGEKRKSVAFGGKTYTPQQAHKIAIDFVNRLQKMYTSQFEKHLKEPKF</sequence>
<organism evidence="1">
    <name type="scientific">Marseillevirus LCMAC101</name>
    <dbReference type="NCBI Taxonomy" id="2506602"/>
    <lineage>
        <taxon>Viruses</taxon>
        <taxon>Varidnaviria</taxon>
        <taxon>Bamfordvirae</taxon>
        <taxon>Nucleocytoviricota</taxon>
        <taxon>Megaviricetes</taxon>
        <taxon>Pimascovirales</taxon>
        <taxon>Pimascovirales incertae sedis</taxon>
        <taxon>Marseilleviridae</taxon>
    </lineage>
</organism>
<dbReference type="Gene3D" id="3.40.1440.10">
    <property type="entry name" value="GIY-YIG endonuclease"/>
    <property type="match status" value="1"/>
</dbReference>